<evidence type="ECO:0000313" key="2">
    <source>
        <dbReference type="Proteomes" id="UP001054252"/>
    </source>
</evidence>
<reference evidence="1 2" key="1">
    <citation type="journal article" date="2021" name="Commun. Biol.">
        <title>The genome of Shorea leprosula (Dipterocarpaceae) highlights the ecological relevance of drought in aseasonal tropical rainforests.</title>
        <authorList>
            <person name="Ng K.K.S."/>
            <person name="Kobayashi M.J."/>
            <person name="Fawcett J.A."/>
            <person name="Hatakeyama M."/>
            <person name="Paape T."/>
            <person name="Ng C.H."/>
            <person name="Ang C.C."/>
            <person name="Tnah L.H."/>
            <person name="Lee C.T."/>
            <person name="Nishiyama T."/>
            <person name="Sese J."/>
            <person name="O'Brien M.J."/>
            <person name="Copetti D."/>
            <person name="Mohd Noor M.I."/>
            <person name="Ong R.C."/>
            <person name="Putra M."/>
            <person name="Sireger I.Z."/>
            <person name="Indrioko S."/>
            <person name="Kosugi Y."/>
            <person name="Izuno A."/>
            <person name="Isagi Y."/>
            <person name="Lee S.L."/>
            <person name="Shimizu K.K."/>
        </authorList>
    </citation>
    <scope>NUCLEOTIDE SEQUENCE [LARGE SCALE GENOMIC DNA]</scope>
    <source>
        <strain evidence="1">214</strain>
    </source>
</reference>
<accession>A0AAV5HQT4</accession>
<sequence length="90" mass="9974">MQNPGSALLLPSSPLVALDCGCKFLGFFVVSPLQIPSALPQTRQLQPCLLGKFWYVDSFLKSNFTHLIAEIIHVIAAPVLFKFCRNKGRN</sequence>
<dbReference type="EMBL" id="BPVZ01000003">
    <property type="protein sequence ID" value="GKU89045.1"/>
    <property type="molecule type" value="Genomic_DNA"/>
</dbReference>
<keyword evidence="2" id="KW-1185">Reference proteome</keyword>
<name>A0AAV5HQT4_9ROSI</name>
<dbReference type="AlphaFoldDB" id="A0AAV5HQT4"/>
<protein>
    <submittedName>
        <fullName evidence="1">Uncharacterized protein</fullName>
    </submittedName>
</protein>
<dbReference type="Proteomes" id="UP001054252">
    <property type="component" value="Unassembled WGS sequence"/>
</dbReference>
<proteinExistence type="predicted"/>
<organism evidence="1 2">
    <name type="scientific">Rubroshorea leprosula</name>
    <dbReference type="NCBI Taxonomy" id="152421"/>
    <lineage>
        <taxon>Eukaryota</taxon>
        <taxon>Viridiplantae</taxon>
        <taxon>Streptophyta</taxon>
        <taxon>Embryophyta</taxon>
        <taxon>Tracheophyta</taxon>
        <taxon>Spermatophyta</taxon>
        <taxon>Magnoliopsida</taxon>
        <taxon>eudicotyledons</taxon>
        <taxon>Gunneridae</taxon>
        <taxon>Pentapetalae</taxon>
        <taxon>rosids</taxon>
        <taxon>malvids</taxon>
        <taxon>Malvales</taxon>
        <taxon>Dipterocarpaceae</taxon>
        <taxon>Rubroshorea</taxon>
    </lineage>
</organism>
<comment type="caution">
    <text evidence="1">The sequence shown here is derived from an EMBL/GenBank/DDBJ whole genome shotgun (WGS) entry which is preliminary data.</text>
</comment>
<gene>
    <name evidence="1" type="ORF">SLEP1_g3236</name>
</gene>
<evidence type="ECO:0000313" key="1">
    <source>
        <dbReference type="EMBL" id="GKU89045.1"/>
    </source>
</evidence>